<proteinExistence type="predicted"/>
<dbReference type="InterPro" id="IPR022441">
    <property type="entry name" value="Para_beta_helix_rpt-2"/>
</dbReference>
<feature type="transmembrane region" description="Helical" evidence="4">
    <location>
        <begin position="444"/>
        <end position="464"/>
    </location>
</feature>
<dbReference type="AlphaFoldDB" id="A0A7G9YEN4"/>
<dbReference type="PANTHER" id="PTHR22990">
    <property type="entry name" value="F-BOX ONLY PROTEIN"/>
    <property type="match status" value="1"/>
</dbReference>
<evidence type="ECO:0000256" key="2">
    <source>
        <dbReference type="ARBA" id="ARBA00022737"/>
    </source>
</evidence>
<evidence type="ECO:0000256" key="1">
    <source>
        <dbReference type="ARBA" id="ARBA00004906"/>
    </source>
</evidence>
<gene>
    <name evidence="6" type="ORF">PAACNKLE_00003</name>
</gene>
<organism evidence="6">
    <name type="scientific">Candidatus Methanogaster sp. ANME-2c ERB4</name>
    <dbReference type="NCBI Taxonomy" id="2759911"/>
    <lineage>
        <taxon>Archaea</taxon>
        <taxon>Methanobacteriati</taxon>
        <taxon>Methanobacteriota</taxon>
        <taxon>Stenosarchaea group</taxon>
        <taxon>Methanomicrobia</taxon>
        <taxon>Methanosarcinales</taxon>
        <taxon>ANME-2 cluster</taxon>
        <taxon>Candidatus Methanogasteraceae</taxon>
        <taxon>Candidatus Methanogaster</taxon>
    </lineage>
</organism>
<name>A0A7G9YEN4_9EURY</name>
<evidence type="ECO:0000256" key="4">
    <source>
        <dbReference type="SAM" id="Phobius"/>
    </source>
</evidence>
<accession>A0A7G9YEN4</accession>
<dbReference type="Pfam" id="PF05048">
    <property type="entry name" value="NosD"/>
    <property type="match status" value="1"/>
</dbReference>
<comment type="pathway">
    <text evidence="1">Protein modification; protein ubiquitination.</text>
</comment>
<keyword evidence="4" id="KW-0472">Membrane</keyword>
<dbReference type="InterPro" id="IPR012334">
    <property type="entry name" value="Pectin_lyas_fold"/>
</dbReference>
<dbReference type="InterPro" id="IPR007742">
    <property type="entry name" value="NosD_dom"/>
</dbReference>
<evidence type="ECO:0000259" key="5">
    <source>
        <dbReference type="Pfam" id="PF05048"/>
    </source>
</evidence>
<dbReference type="InterPro" id="IPR011050">
    <property type="entry name" value="Pectin_lyase_fold/virulence"/>
</dbReference>
<keyword evidence="4" id="KW-1133">Transmembrane helix</keyword>
<feature type="domain" description="Periplasmic copper-binding protein NosD beta helix" evidence="5">
    <location>
        <begin position="108"/>
        <end position="289"/>
    </location>
</feature>
<evidence type="ECO:0000313" key="6">
    <source>
        <dbReference type="EMBL" id="QNO46468.1"/>
    </source>
</evidence>
<keyword evidence="3" id="KW-0833">Ubl conjugation pathway</keyword>
<sequence>MAESESITLVSVDVAGVDVKCITSWNYLQEEPMTHKTKSNNINRDRTTMNNAPSALFRASTLITVLLCTTAFVCSTAGAADVYVNQTGWWYGGGAFNESGTPIQHAINNATAGETIYVEGGSYNENIDVSTTSLTLQGEGADVVNVTAMDSNDHVFEVTADYTNISGFNVTGAAGSYRVGIYLGPRGDHCNISDNIVSNNDVGIHLYSSIDNTLQNNIANSNDYGIFIDSSSNNTLVNNNANSNSDGILVGSSSNNTLVNNTASNNHHGIVLISSSGNTLTNNSVSNNSLGIFLGSSSNNMLTNNTANSNNAGIALYYSSNNNTLAENTVNSNSGLYGAIQLCYSSDNNEITCNWVYNNSQKGFYLNGRSIGNNISYNNIIANGDYIYNSQSADVDATNNWWGTKNNDTINASIYDWHDDATKGNVTYLPKLDGPTPCAPIPDLPTIILLMLGLLMLVGCVRIGRQM</sequence>
<dbReference type="SMART" id="SM00710">
    <property type="entry name" value="PbH1"/>
    <property type="match status" value="9"/>
</dbReference>
<protein>
    <recommendedName>
        <fullName evidence="5">Periplasmic copper-binding protein NosD beta helix domain-containing protein</fullName>
    </recommendedName>
</protein>
<evidence type="ECO:0000256" key="3">
    <source>
        <dbReference type="ARBA" id="ARBA00022786"/>
    </source>
</evidence>
<dbReference type="InterPro" id="IPR006626">
    <property type="entry name" value="PbH1"/>
</dbReference>
<keyword evidence="2" id="KW-0677">Repeat</keyword>
<dbReference type="PANTHER" id="PTHR22990:SF15">
    <property type="entry name" value="F-BOX ONLY PROTEIN 10"/>
    <property type="match status" value="1"/>
</dbReference>
<dbReference type="EMBL" id="MT631191">
    <property type="protein sequence ID" value="QNO46468.1"/>
    <property type="molecule type" value="Genomic_DNA"/>
</dbReference>
<dbReference type="NCBIfam" id="TIGR03804">
    <property type="entry name" value="para_beta_helix"/>
    <property type="match status" value="5"/>
</dbReference>
<reference evidence="6" key="1">
    <citation type="submission" date="2020-06" db="EMBL/GenBank/DDBJ databases">
        <title>Unique genomic features of the anaerobic methanotrophic archaea.</title>
        <authorList>
            <person name="Chadwick G.L."/>
            <person name="Skennerton C.T."/>
            <person name="Laso-Perez R."/>
            <person name="Leu A.O."/>
            <person name="Speth D.R."/>
            <person name="Yu H."/>
            <person name="Morgan-Lang C."/>
            <person name="Hatzenpichler R."/>
            <person name="Goudeau D."/>
            <person name="Malmstrom R."/>
            <person name="Brazelton W.J."/>
            <person name="Woyke T."/>
            <person name="Hallam S.J."/>
            <person name="Tyson G.W."/>
            <person name="Wegener G."/>
            <person name="Boetius A."/>
            <person name="Orphan V."/>
        </authorList>
    </citation>
    <scope>NUCLEOTIDE SEQUENCE</scope>
</reference>
<dbReference type="InterPro" id="IPR051550">
    <property type="entry name" value="SCF-Subunits/Alg-Epimerases"/>
</dbReference>
<dbReference type="SUPFAM" id="SSF51126">
    <property type="entry name" value="Pectin lyase-like"/>
    <property type="match status" value="1"/>
</dbReference>
<dbReference type="Gene3D" id="2.160.20.10">
    <property type="entry name" value="Single-stranded right-handed beta-helix, Pectin lyase-like"/>
    <property type="match status" value="2"/>
</dbReference>
<keyword evidence="4" id="KW-0812">Transmembrane</keyword>